<organism evidence="2 3">
    <name type="scientific">Mangrovibacterium diazotrophicum</name>
    <dbReference type="NCBI Taxonomy" id="1261403"/>
    <lineage>
        <taxon>Bacteria</taxon>
        <taxon>Pseudomonadati</taxon>
        <taxon>Bacteroidota</taxon>
        <taxon>Bacteroidia</taxon>
        <taxon>Marinilabiliales</taxon>
        <taxon>Prolixibacteraceae</taxon>
        <taxon>Mangrovibacterium</taxon>
    </lineage>
</organism>
<feature type="transmembrane region" description="Helical" evidence="1">
    <location>
        <begin position="128"/>
        <end position="150"/>
    </location>
</feature>
<comment type="caution">
    <text evidence="2">The sequence shown here is derived from an EMBL/GenBank/DDBJ whole genome shotgun (WGS) entry which is preliminary data.</text>
</comment>
<evidence type="ECO:0000313" key="3">
    <source>
        <dbReference type="Proteomes" id="UP000283387"/>
    </source>
</evidence>
<feature type="transmembrane region" description="Helical" evidence="1">
    <location>
        <begin position="47"/>
        <end position="66"/>
    </location>
</feature>
<keyword evidence="1" id="KW-1133">Transmembrane helix</keyword>
<evidence type="ECO:0000256" key="1">
    <source>
        <dbReference type="SAM" id="Phobius"/>
    </source>
</evidence>
<dbReference type="RefSeq" id="WP_120275457.1">
    <property type="nucleotide sequence ID" value="NZ_RAPN01000005.1"/>
</dbReference>
<dbReference type="OrthoDB" id="1120250at2"/>
<keyword evidence="1" id="KW-0812">Transmembrane</keyword>
<protein>
    <submittedName>
        <fullName evidence="2">Uncharacterized protein</fullName>
    </submittedName>
</protein>
<dbReference type="Proteomes" id="UP000283387">
    <property type="component" value="Unassembled WGS sequence"/>
</dbReference>
<proteinExistence type="predicted"/>
<reference evidence="2 3" key="1">
    <citation type="submission" date="2018-09" db="EMBL/GenBank/DDBJ databases">
        <title>Genomic Encyclopedia of Archaeal and Bacterial Type Strains, Phase II (KMG-II): from individual species to whole genera.</title>
        <authorList>
            <person name="Goeker M."/>
        </authorList>
    </citation>
    <scope>NUCLEOTIDE SEQUENCE [LARGE SCALE GENOMIC DNA]</scope>
    <source>
        <strain evidence="2 3">DSM 27148</strain>
    </source>
</reference>
<accession>A0A419VVP0</accession>
<dbReference type="AlphaFoldDB" id="A0A419VVP0"/>
<keyword evidence="3" id="KW-1185">Reference proteome</keyword>
<dbReference type="EMBL" id="RAPN01000005">
    <property type="protein sequence ID" value="RKD86116.1"/>
    <property type="molecule type" value="Genomic_DNA"/>
</dbReference>
<gene>
    <name evidence="2" type="ORF">BC643_4432</name>
</gene>
<keyword evidence="1" id="KW-0472">Membrane</keyword>
<evidence type="ECO:0000313" key="2">
    <source>
        <dbReference type="EMBL" id="RKD86116.1"/>
    </source>
</evidence>
<sequence>MKLEKVLSILMYVLLAVSAILIVSMMMNLSDDKADATMGTWINTNLSWSYILLGASTIIALVFALIHTFSDKAAAKKGLTALVFAGVVLVLAYVLASDAIPQFYGVDKFVADGSLTNTVSKWIGTTLYATYILLFLTIIAIAVAPLTRLLK</sequence>
<name>A0A419VVP0_9BACT</name>
<feature type="transmembrane region" description="Helical" evidence="1">
    <location>
        <begin position="78"/>
        <end position="96"/>
    </location>
</feature>
<feature type="transmembrane region" description="Helical" evidence="1">
    <location>
        <begin position="7"/>
        <end position="27"/>
    </location>
</feature>